<dbReference type="RefSeq" id="WP_035245979.1">
    <property type="nucleotide sequence ID" value="NZ_ARXU01000003.1"/>
</dbReference>
<sequence>MSPLSWNLILALIWAAVTSNFSGANLLVGFVLGYLILGFALRDVPDFARYRKKVPGLFLLLGHFLRDLVVSNLRVAYDVLTPTHYMRPAVVAVPLRAKTDGAITILANMISLTPGTLSLDVSSDRSVLYLHVMYLDNEDDLREQIRKLEDRVLALLE</sequence>
<dbReference type="PANTHER" id="PTHR34584:SF1">
    <property type="entry name" value="NA(+)_H(+) ANTIPORTER SUBUNIT E1"/>
    <property type="match status" value="1"/>
</dbReference>
<evidence type="ECO:0000256" key="7">
    <source>
        <dbReference type="SAM" id="Phobius"/>
    </source>
</evidence>
<keyword evidence="5 7" id="KW-1133">Transmembrane helix</keyword>
<reference evidence="8 9" key="1">
    <citation type="submission" date="2012-09" db="EMBL/GenBank/DDBJ databases">
        <title>Genome Sequence of alkane-degrading Bacterium Alcanivorax jadensis T9.</title>
        <authorList>
            <person name="Lai Q."/>
            <person name="Shao Z."/>
        </authorList>
    </citation>
    <scope>NUCLEOTIDE SEQUENCE [LARGE SCALE GENOMIC DNA]</scope>
    <source>
        <strain evidence="8 9">T9</strain>
    </source>
</reference>
<evidence type="ECO:0000256" key="6">
    <source>
        <dbReference type="ARBA" id="ARBA00023136"/>
    </source>
</evidence>
<evidence type="ECO:0000256" key="1">
    <source>
        <dbReference type="ARBA" id="ARBA00004651"/>
    </source>
</evidence>
<comment type="subcellular location">
    <subcellularLocation>
        <location evidence="1">Cell membrane</location>
        <topology evidence="1">Multi-pass membrane protein</topology>
    </subcellularLocation>
</comment>
<accession>A0ABR4WEW0</accession>
<gene>
    <name evidence="8" type="ORF">T9A_01172</name>
</gene>
<organism evidence="8 9">
    <name type="scientific">Alcanivorax jadensis T9</name>
    <dbReference type="NCBI Taxonomy" id="1177181"/>
    <lineage>
        <taxon>Bacteria</taxon>
        <taxon>Pseudomonadati</taxon>
        <taxon>Pseudomonadota</taxon>
        <taxon>Gammaproteobacteria</taxon>
        <taxon>Oceanospirillales</taxon>
        <taxon>Alcanivoracaceae</taxon>
        <taxon>Alcanivorax</taxon>
    </lineage>
</organism>
<dbReference type="InterPro" id="IPR002758">
    <property type="entry name" value="Cation_antiport_E"/>
</dbReference>
<evidence type="ECO:0000313" key="8">
    <source>
        <dbReference type="EMBL" id="KGD61963.1"/>
    </source>
</evidence>
<evidence type="ECO:0000313" key="9">
    <source>
        <dbReference type="Proteomes" id="UP000029443"/>
    </source>
</evidence>
<evidence type="ECO:0000256" key="2">
    <source>
        <dbReference type="ARBA" id="ARBA00006228"/>
    </source>
</evidence>
<dbReference type="PANTHER" id="PTHR34584">
    <property type="entry name" value="NA(+)/H(+) ANTIPORTER SUBUNIT E1"/>
    <property type="match status" value="1"/>
</dbReference>
<dbReference type="Pfam" id="PF01899">
    <property type="entry name" value="MNHE"/>
    <property type="match status" value="1"/>
</dbReference>
<dbReference type="PIRSF" id="PIRSF019239">
    <property type="entry name" value="MrpE"/>
    <property type="match status" value="1"/>
</dbReference>
<keyword evidence="6 7" id="KW-0472">Membrane</keyword>
<comment type="caution">
    <text evidence="8">The sequence shown here is derived from an EMBL/GenBank/DDBJ whole genome shotgun (WGS) entry which is preliminary data.</text>
</comment>
<keyword evidence="4 7" id="KW-0812">Transmembrane</keyword>
<name>A0ABR4WEW0_9GAMM</name>
<protein>
    <submittedName>
        <fullName evidence="8">Cation antiporter</fullName>
    </submittedName>
</protein>
<keyword evidence="9" id="KW-1185">Reference proteome</keyword>
<keyword evidence="3" id="KW-1003">Cell membrane</keyword>
<evidence type="ECO:0000256" key="3">
    <source>
        <dbReference type="ARBA" id="ARBA00022475"/>
    </source>
</evidence>
<feature type="transmembrane region" description="Helical" evidence="7">
    <location>
        <begin position="12"/>
        <end position="41"/>
    </location>
</feature>
<comment type="similarity">
    <text evidence="2">Belongs to the CPA3 antiporters (TC 2.A.63) subunit E family.</text>
</comment>
<evidence type="ECO:0000256" key="5">
    <source>
        <dbReference type="ARBA" id="ARBA00022989"/>
    </source>
</evidence>
<evidence type="ECO:0000256" key="4">
    <source>
        <dbReference type="ARBA" id="ARBA00022692"/>
    </source>
</evidence>
<dbReference type="Proteomes" id="UP000029443">
    <property type="component" value="Unassembled WGS sequence"/>
</dbReference>
<dbReference type="EMBL" id="ARXU01000003">
    <property type="protein sequence ID" value="KGD61963.1"/>
    <property type="molecule type" value="Genomic_DNA"/>
</dbReference>
<proteinExistence type="inferred from homology"/>